<feature type="domain" description="HTH tetR-type" evidence="5">
    <location>
        <begin position="9"/>
        <end position="69"/>
    </location>
</feature>
<dbReference type="InterPro" id="IPR023772">
    <property type="entry name" value="DNA-bd_HTH_TetR-type_CS"/>
</dbReference>
<evidence type="ECO:0000313" key="6">
    <source>
        <dbReference type="EMBL" id="GAA5141171.1"/>
    </source>
</evidence>
<gene>
    <name evidence="6" type="ORF">GCM10023320_79820</name>
</gene>
<comment type="caution">
    <text evidence="6">The sequence shown here is derived from an EMBL/GenBank/DDBJ whole genome shotgun (WGS) entry which is preliminary data.</text>
</comment>
<sequence length="200" mass="21943">MAAIGRPRAFDIDVALDAALEVFWRHGFEGTSIADLIDAMGINRPALYHAFKDKKALFYRAVERYLSVDAQHTFSALAESTARDVTTQYLVRSVEQLTDPDRPMGCFVLRGAFACGPENEDVARRMLDVRDGALDALAKRYVELGHDLREGEDPRSLARYVLTVRHGLAVLACGGAERAELLETAGRSLAGLEATGVFIT</sequence>
<keyword evidence="1" id="KW-0805">Transcription regulation</keyword>
<dbReference type="InterPro" id="IPR001647">
    <property type="entry name" value="HTH_TetR"/>
</dbReference>
<feature type="DNA-binding region" description="H-T-H motif" evidence="4">
    <location>
        <begin position="32"/>
        <end position="51"/>
    </location>
</feature>
<reference evidence="7" key="1">
    <citation type="journal article" date="2019" name="Int. J. Syst. Evol. Microbiol.">
        <title>The Global Catalogue of Microorganisms (GCM) 10K type strain sequencing project: providing services to taxonomists for standard genome sequencing and annotation.</title>
        <authorList>
            <consortium name="The Broad Institute Genomics Platform"/>
            <consortium name="The Broad Institute Genome Sequencing Center for Infectious Disease"/>
            <person name="Wu L."/>
            <person name="Ma J."/>
        </authorList>
    </citation>
    <scope>NUCLEOTIDE SEQUENCE [LARGE SCALE GENOMIC DNA]</scope>
    <source>
        <strain evidence="7">JCM 18302</strain>
    </source>
</reference>
<dbReference type="InterPro" id="IPR009057">
    <property type="entry name" value="Homeodomain-like_sf"/>
</dbReference>
<name>A0ABP9P5J5_9PSEU</name>
<keyword evidence="3" id="KW-0804">Transcription</keyword>
<dbReference type="PANTHER" id="PTHR47506">
    <property type="entry name" value="TRANSCRIPTIONAL REGULATORY PROTEIN"/>
    <property type="match status" value="1"/>
</dbReference>
<evidence type="ECO:0000256" key="2">
    <source>
        <dbReference type="ARBA" id="ARBA00023125"/>
    </source>
</evidence>
<dbReference type="Gene3D" id="1.10.357.10">
    <property type="entry name" value="Tetracycline Repressor, domain 2"/>
    <property type="match status" value="1"/>
</dbReference>
<keyword evidence="7" id="KW-1185">Reference proteome</keyword>
<organism evidence="6 7">
    <name type="scientific">Pseudonocardia adelaidensis</name>
    <dbReference type="NCBI Taxonomy" id="648754"/>
    <lineage>
        <taxon>Bacteria</taxon>
        <taxon>Bacillati</taxon>
        <taxon>Actinomycetota</taxon>
        <taxon>Actinomycetes</taxon>
        <taxon>Pseudonocardiales</taxon>
        <taxon>Pseudonocardiaceae</taxon>
        <taxon>Pseudonocardia</taxon>
    </lineage>
</organism>
<evidence type="ECO:0000256" key="3">
    <source>
        <dbReference type="ARBA" id="ARBA00023163"/>
    </source>
</evidence>
<dbReference type="PANTHER" id="PTHR47506:SF1">
    <property type="entry name" value="HTH-TYPE TRANSCRIPTIONAL REGULATOR YJDC"/>
    <property type="match status" value="1"/>
</dbReference>
<evidence type="ECO:0000259" key="5">
    <source>
        <dbReference type="PROSITE" id="PS50977"/>
    </source>
</evidence>
<dbReference type="PRINTS" id="PR00455">
    <property type="entry name" value="HTHTETR"/>
</dbReference>
<dbReference type="EMBL" id="BAABJO010000051">
    <property type="protein sequence ID" value="GAA5141171.1"/>
    <property type="molecule type" value="Genomic_DNA"/>
</dbReference>
<accession>A0ABP9P5J5</accession>
<dbReference type="PROSITE" id="PS50977">
    <property type="entry name" value="HTH_TETR_2"/>
    <property type="match status" value="1"/>
</dbReference>
<dbReference type="Gene3D" id="1.10.10.60">
    <property type="entry name" value="Homeodomain-like"/>
    <property type="match status" value="1"/>
</dbReference>
<dbReference type="SUPFAM" id="SSF48498">
    <property type="entry name" value="Tetracyclin repressor-like, C-terminal domain"/>
    <property type="match status" value="1"/>
</dbReference>
<dbReference type="Proteomes" id="UP001500804">
    <property type="component" value="Unassembled WGS sequence"/>
</dbReference>
<evidence type="ECO:0000313" key="7">
    <source>
        <dbReference type="Proteomes" id="UP001500804"/>
    </source>
</evidence>
<dbReference type="InterPro" id="IPR036271">
    <property type="entry name" value="Tet_transcr_reg_TetR-rel_C_sf"/>
</dbReference>
<proteinExistence type="predicted"/>
<dbReference type="PROSITE" id="PS01081">
    <property type="entry name" value="HTH_TETR_1"/>
    <property type="match status" value="1"/>
</dbReference>
<dbReference type="SUPFAM" id="SSF46689">
    <property type="entry name" value="Homeodomain-like"/>
    <property type="match status" value="1"/>
</dbReference>
<dbReference type="Pfam" id="PF00440">
    <property type="entry name" value="TetR_N"/>
    <property type="match status" value="1"/>
</dbReference>
<protein>
    <submittedName>
        <fullName evidence="6">TetR/AcrR family transcriptional regulator</fullName>
    </submittedName>
</protein>
<dbReference type="RefSeq" id="WP_345612881.1">
    <property type="nucleotide sequence ID" value="NZ_BAABJO010000051.1"/>
</dbReference>
<evidence type="ECO:0000256" key="4">
    <source>
        <dbReference type="PROSITE-ProRule" id="PRU00335"/>
    </source>
</evidence>
<keyword evidence="2 4" id="KW-0238">DNA-binding</keyword>
<evidence type="ECO:0000256" key="1">
    <source>
        <dbReference type="ARBA" id="ARBA00023015"/>
    </source>
</evidence>